<dbReference type="SUPFAM" id="SSF54862">
    <property type="entry name" value="4Fe-4S ferredoxins"/>
    <property type="match status" value="1"/>
</dbReference>
<reference evidence="5 6" key="1">
    <citation type="submission" date="2008-06" db="EMBL/GenBank/DDBJ databases">
        <title>Complete sequence of Chloroherpeton thalassium ATCC 35110.</title>
        <authorList>
            <consortium name="US DOE Joint Genome Institute"/>
            <person name="Lucas S."/>
            <person name="Copeland A."/>
            <person name="Lapidus A."/>
            <person name="Glavina del Rio T."/>
            <person name="Dalin E."/>
            <person name="Tice H."/>
            <person name="Bruce D."/>
            <person name="Goodwin L."/>
            <person name="Pitluck S."/>
            <person name="Schmutz J."/>
            <person name="Larimer F."/>
            <person name="Land M."/>
            <person name="Hauser L."/>
            <person name="Kyrpides N."/>
            <person name="Mikhailova N."/>
            <person name="Liu Z."/>
            <person name="Li T."/>
            <person name="Zhao F."/>
            <person name="Overmann J."/>
            <person name="Bryant D.A."/>
            <person name="Richardson P."/>
        </authorList>
    </citation>
    <scope>NUCLEOTIDE SEQUENCE [LARGE SCALE GENOMIC DNA]</scope>
    <source>
        <strain evidence="6">ATCC 35110 / GB-78</strain>
    </source>
</reference>
<evidence type="ECO:0000313" key="6">
    <source>
        <dbReference type="Proteomes" id="UP000001208"/>
    </source>
</evidence>
<evidence type="ECO:0000259" key="4">
    <source>
        <dbReference type="PROSITE" id="PS51379"/>
    </source>
</evidence>
<sequence>MAYQINAEICVMCDGCRPACPRNAISAHETEKTYVIDEKLCNDCKNMSAVRCLPQCPVDAIKKV</sequence>
<organism evidence="5 6">
    <name type="scientific">Chloroherpeton thalassium (strain ATCC 35110 / GB-78)</name>
    <dbReference type="NCBI Taxonomy" id="517418"/>
    <lineage>
        <taxon>Bacteria</taxon>
        <taxon>Pseudomonadati</taxon>
        <taxon>Chlorobiota</taxon>
        <taxon>Chlorobiia</taxon>
        <taxon>Chlorobiales</taxon>
        <taxon>Chloroherpetonaceae</taxon>
        <taxon>Chloroherpeton</taxon>
    </lineage>
</organism>
<keyword evidence="3" id="KW-0411">Iron-sulfur</keyword>
<evidence type="ECO:0000256" key="2">
    <source>
        <dbReference type="ARBA" id="ARBA00023004"/>
    </source>
</evidence>
<keyword evidence="1" id="KW-0479">Metal-binding</keyword>
<proteinExistence type="predicted"/>
<dbReference type="InterPro" id="IPR017900">
    <property type="entry name" value="4Fe4S_Fe_S_CS"/>
</dbReference>
<gene>
    <name evidence="5" type="ordered locus">Ctha_0936</name>
</gene>
<evidence type="ECO:0000256" key="1">
    <source>
        <dbReference type="ARBA" id="ARBA00022723"/>
    </source>
</evidence>
<dbReference type="STRING" id="517418.Ctha_0936"/>
<dbReference type="KEGG" id="cts:Ctha_0936"/>
<keyword evidence="6" id="KW-1185">Reference proteome</keyword>
<feature type="domain" description="4Fe-4S ferredoxin-type" evidence="4">
    <location>
        <begin position="1"/>
        <end position="30"/>
    </location>
</feature>
<dbReference type="AlphaFoldDB" id="B3QXC7"/>
<dbReference type="GO" id="GO:0051536">
    <property type="term" value="F:iron-sulfur cluster binding"/>
    <property type="evidence" value="ECO:0007669"/>
    <property type="project" value="UniProtKB-KW"/>
</dbReference>
<dbReference type="Gene3D" id="3.30.70.20">
    <property type="match status" value="1"/>
</dbReference>
<protein>
    <submittedName>
        <fullName evidence="5">4Fe-4S ferredoxin iron-sulfur binding domain protein</fullName>
    </submittedName>
</protein>
<dbReference type="eggNOG" id="COG1149">
    <property type="taxonomic scope" value="Bacteria"/>
</dbReference>
<dbReference type="InterPro" id="IPR017896">
    <property type="entry name" value="4Fe4S_Fe-S-bd"/>
</dbReference>
<dbReference type="Proteomes" id="UP000001208">
    <property type="component" value="Chromosome"/>
</dbReference>
<feature type="domain" description="4Fe-4S ferredoxin-type" evidence="4">
    <location>
        <begin position="32"/>
        <end position="64"/>
    </location>
</feature>
<dbReference type="GO" id="GO:0046872">
    <property type="term" value="F:metal ion binding"/>
    <property type="evidence" value="ECO:0007669"/>
    <property type="project" value="UniProtKB-KW"/>
</dbReference>
<evidence type="ECO:0000256" key="3">
    <source>
        <dbReference type="ARBA" id="ARBA00023014"/>
    </source>
</evidence>
<dbReference type="PROSITE" id="PS00198">
    <property type="entry name" value="4FE4S_FER_1"/>
    <property type="match status" value="1"/>
</dbReference>
<dbReference type="PROSITE" id="PS51379">
    <property type="entry name" value="4FE4S_FER_2"/>
    <property type="match status" value="2"/>
</dbReference>
<dbReference type="HOGENOM" id="CLU_139698_11_0_10"/>
<evidence type="ECO:0000313" key="5">
    <source>
        <dbReference type="EMBL" id="ACF13401.1"/>
    </source>
</evidence>
<name>B3QXC7_CHLT3</name>
<keyword evidence="2" id="KW-0408">Iron</keyword>
<dbReference type="Pfam" id="PF12838">
    <property type="entry name" value="Fer4_7"/>
    <property type="match status" value="1"/>
</dbReference>
<dbReference type="OrthoDB" id="9798098at2"/>
<accession>B3QXC7</accession>
<dbReference type="EMBL" id="CP001100">
    <property type="protein sequence ID" value="ACF13401.1"/>
    <property type="molecule type" value="Genomic_DNA"/>
</dbReference>